<name>A0A0A9EIL4_ARUDO</name>
<reference evidence="1" key="2">
    <citation type="journal article" date="2015" name="Data Brief">
        <title>Shoot transcriptome of the giant reed, Arundo donax.</title>
        <authorList>
            <person name="Barrero R.A."/>
            <person name="Guerrero F.D."/>
            <person name="Moolhuijzen P."/>
            <person name="Goolsby J.A."/>
            <person name="Tidwell J."/>
            <person name="Bellgard S.E."/>
            <person name="Bellgard M.I."/>
        </authorList>
    </citation>
    <scope>NUCLEOTIDE SEQUENCE</scope>
    <source>
        <tissue evidence="1">Shoot tissue taken approximately 20 cm above the soil surface</tissue>
    </source>
</reference>
<reference evidence="1" key="1">
    <citation type="submission" date="2014-09" db="EMBL/GenBank/DDBJ databases">
        <authorList>
            <person name="Magalhaes I.L.F."/>
            <person name="Oliveira U."/>
            <person name="Santos F.R."/>
            <person name="Vidigal T.H.D.A."/>
            <person name="Brescovit A.D."/>
            <person name="Santos A.J."/>
        </authorList>
    </citation>
    <scope>NUCLEOTIDE SEQUENCE</scope>
    <source>
        <tissue evidence="1">Shoot tissue taken approximately 20 cm above the soil surface</tissue>
    </source>
</reference>
<dbReference type="EMBL" id="GBRH01197964">
    <property type="protein sequence ID" value="JAD99931.1"/>
    <property type="molecule type" value="Transcribed_RNA"/>
</dbReference>
<evidence type="ECO:0000313" key="1">
    <source>
        <dbReference type="EMBL" id="JAD99931.1"/>
    </source>
</evidence>
<dbReference type="AlphaFoldDB" id="A0A0A9EIL4"/>
<sequence>MREDQDQLQLSFSWSVLFTC</sequence>
<accession>A0A0A9EIL4</accession>
<organism evidence="1">
    <name type="scientific">Arundo donax</name>
    <name type="common">Giant reed</name>
    <name type="synonym">Donax arundinaceus</name>
    <dbReference type="NCBI Taxonomy" id="35708"/>
    <lineage>
        <taxon>Eukaryota</taxon>
        <taxon>Viridiplantae</taxon>
        <taxon>Streptophyta</taxon>
        <taxon>Embryophyta</taxon>
        <taxon>Tracheophyta</taxon>
        <taxon>Spermatophyta</taxon>
        <taxon>Magnoliopsida</taxon>
        <taxon>Liliopsida</taxon>
        <taxon>Poales</taxon>
        <taxon>Poaceae</taxon>
        <taxon>PACMAD clade</taxon>
        <taxon>Arundinoideae</taxon>
        <taxon>Arundineae</taxon>
        <taxon>Arundo</taxon>
    </lineage>
</organism>
<proteinExistence type="predicted"/>
<protein>
    <submittedName>
        <fullName evidence="1">Uncharacterized protein</fullName>
    </submittedName>
</protein>